<proteinExistence type="predicted"/>
<dbReference type="PANTHER" id="PTHR10272">
    <property type="entry name" value="PLATELET-ACTIVATING FACTOR ACETYLHYDROLASE"/>
    <property type="match status" value="1"/>
</dbReference>
<reference evidence="6 7" key="1">
    <citation type="submission" date="2022-05" db="EMBL/GenBank/DDBJ databases">
        <authorList>
            <consortium name="Genoscope - CEA"/>
            <person name="William W."/>
        </authorList>
    </citation>
    <scope>NUCLEOTIDE SEQUENCE [LARGE SCALE GENOMIC DNA]</scope>
</reference>
<dbReference type="EC" id="3.1.1.47" evidence="1 5"/>
<evidence type="ECO:0000256" key="3">
    <source>
        <dbReference type="ARBA" id="ARBA00022963"/>
    </source>
</evidence>
<keyword evidence="7" id="KW-1185">Reference proteome</keyword>
<dbReference type="PIRSF" id="PIRSF018169">
    <property type="entry name" value="PAF_acetylhydrolase"/>
    <property type="match status" value="1"/>
</dbReference>
<dbReference type="PANTHER" id="PTHR10272:SF0">
    <property type="entry name" value="PLATELET-ACTIVATING FACTOR ACETYLHYDROLASE"/>
    <property type="match status" value="1"/>
</dbReference>
<sequence length="390" mass="44591">MLYRSKMSSLFSYWRVQKKLPDPTGPFTVGCTDYMCAGNESVGGKNAGSFIRFFYPVCPVDKTVGPIDESKCCFWIPRQEYTTGLLKFMNLPVWLLSQFFYWSVGNLRIPAVYNAPVFKPSSCSLEMQSLPCVVFSHGLGGNRLLYSTYCCDLASHGCLVACVEHRDESASATYVLKEKEDSEITEEWIQYHPLQPSYNEFEFRNNQVHKRADECIYAHNLLEKIHAGEFPHNLFKDSSILTQLKLHGRLDLSKVAVVGHSFGGATTVLTLAKDKRFRCGVALDVWMLPLGEEIFKYDVNQPLFFINTQAFHRWKENMEPLKNFINKKPDQRPIIAIRWTKHMNQCDIPSVLPPYILRMTSLGSKLDPSTAVGLHRRAVWAFISRHFGTC</sequence>
<dbReference type="Pfam" id="PF03403">
    <property type="entry name" value="PAF-AH_p_II"/>
    <property type="match status" value="1"/>
</dbReference>
<comment type="catalytic activity">
    <reaction evidence="5">
        <text>a 1-O-alkyl-2-acetyl-sn-glycero-3-phosphocholine + H2O = a 1-O-alkyl-sn-glycero-3-phosphocholine + acetate + H(+)</text>
        <dbReference type="Rhea" id="RHEA:17777"/>
        <dbReference type="ChEBI" id="CHEBI:15377"/>
        <dbReference type="ChEBI" id="CHEBI:15378"/>
        <dbReference type="ChEBI" id="CHEBI:30089"/>
        <dbReference type="ChEBI" id="CHEBI:30909"/>
        <dbReference type="ChEBI" id="CHEBI:36707"/>
        <dbReference type="EC" id="3.1.1.47"/>
    </reaction>
</comment>
<evidence type="ECO:0000256" key="5">
    <source>
        <dbReference type="PIRNR" id="PIRNR018169"/>
    </source>
</evidence>
<dbReference type="Proteomes" id="UP001159427">
    <property type="component" value="Unassembled WGS sequence"/>
</dbReference>
<accession>A0ABN8PSA3</accession>
<dbReference type="SUPFAM" id="SSF53474">
    <property type="entry name" value="alpha/beta-Hydrolases"/>
    <property type="match status" value="1"/>
</dbReference>
<name>A0ABN8PSA3_9CNID</name>
<comment type="caution">
    <text evidence="6">The sequence shown here is derived from an EMBL/GenBank/DDBJ whole genome shotgun (WGS) entry which is preliminary data.</text>
</comment>
<evidence type="ECO:0000256" key="1">
    <source>
        <dbReference type="ARBA" id="ARBA00013201"/>
    </source>
</evidence>
<keyword evidence="4 5" id="KW-0443">Lipid metabolism</keyword>
<keyword evidence="2 5" id="KW-0378">Hydrolase</keyword>
<evidence type="ECO:0000313" key="7">
    <source>
        <dbReference type="Proteomes" id="UP001159427"/>
    </source>
</evidence>
<organism evidence="6 7">
    <name type="scientific">Porites evermanni</name>
    <dbReference type="NCBI Taxonomy" id="104178"/>
    <lineage>
        <taxon>Eukaryota</taxon>
        <taxon>Metazoa</taxon>
        <taxon>Cnidaria</taxon>
        <taxon>Anthozoa</taxon>
        <taxon>Hexacorallia</taxon>
        <taxon>Scleractinia</taxon>
        <taxon>Fungiina</taxon>
        <taxon>Poritidae</taxon>
        <taxon>Porites</taxon>
    </lineage>
</organism>
<protein>
    <recommendedName>
        <fullName evidence="1 5">1-alkyl-2-acetylglycerophosphocholine esterase</fullName>
        <ecNumber evidence="1 5">3.1.1.47</ecNumber>
    </recommendedName>
</protein>
<dbReference type="Gene3D" id="3.40.50.1820">
    <property type="entry name" value="alpha/beta hydrolase"/>
    <property type="match status" value="1"/>
</dbReference>
<evidence type="ECO:0000256" key="4">
    <source>
        <dbReference type="ARBA" id="ARBA00023098"/>
    </source>
</evidence>
<dbReference type="InterPro" id="IPR029058">
    <property type="entry name" value="AB_hydrolase_fold"/>
</dbReference>
<gene>
    <name evidence="6" type="ORF">PEVE_00044340</name>
</gene>
<evidence type="ECO:0000256" key="2">
    <source>
        <dbReference type="ARBA" id="ARBA00022801"/>
    </source>
</evidence>
<keyword evidence="3 5" id="KW-0442">Lipid degradation</keyword>
<evidence type="ECO:0000313" key="6">
    <source>
        <dbReference type="EMBL" id="CAH3147711.1"/>
    </source>
</evidence>
<dbReference type="InterPro" id="IPR016715">
    <property type="entry name" value="PAF_acetylhydro_eukaryote"/>
</dbReference>
<dbReference type="EMBL" id="CALNXI010000936">
    <property type="protein sequence ID" value="CAH3147711.1"/>
    <property type="molecule type" value="Genomic_DNA"/>
</dbReference>